<dbReference type="EMBL" id="AP018933">
    <property type="protein sequence ID" value="BBG29467.1"/>
    <property type="molecule type" value="Genomic_DNA"/>
</dbReference>
<keyword evidence="1" id="KW-0732">Signal</keyword>
<dbReference type="InterPro" id="IPR019637">
    <property type="entry name" value="DUF2501"/>
</dbReference>
<dbReference type="KEGG" id="zpl:ZBT109_0691"/>
<proteinExistence type="predicted"/>
<dbReference type="STRING" id="1123510.GCA_000620025_02010"/>
<evidence type="ECO:0000256" key="1">
    <source>
        <dbReference type="SAM" id="SignalP"/>
    </source>
</evidence>
<name>A0A348HCW5_9GAMM</name>
<keyword evidence="3" id="KW-1185">Reference proteome</keyword>
<sequence length="171" mass="17453">MKSIKGIASALGIAAALAASGVQAVSLQDSLSGALGQLGQTQSNTSSATTSASTTATAGSALTGLLNGNNQTLSSGTMSNATGVLQYCMQQKLVSATNAENVKTQLMNKLGLTGTQEQEQQTDYTQGLAGILNTSNGQQINLDSLKNTPVAKKARTKACDIILKQGKNFIN</sequence>
<accession>A0A348HCW5</accession>
<feature type="chain" id="PRO_5016643545" evidence="1">
    <location>
        <begin position="25"/>
        <end position="171"/>
    </location>
</feature>
<evidence type="ECO:0000313" key="2">
    <source>
        <dbReference type="EMBL" id="BBG29467.1"/>
    </source>
</evidence>
<dbReference type="OrthoDB" id="8565817at2"/>
<dbReference type="RefSeq" id="WP_027705117.1">
    <property type="nucleotide sequence ID" value="NZ_AP018933.1"/>
</dbReference>
<feature type="signal peptide" evidence="1">
    <location>
        <begin position="1"/>
        <end position="24"/>
    </location>
</feature>
<protein>
    <submittedName>
        <fullName evidence="2">Alcohol dehydrogenase, class IV</fullName>
    </submittedName>
</protein>
<evidence type="ECO:0000313" key="3">
    <source>
        <dbReference type="Proteomes" id="UP000267342"/>
    </source>
</evidence>
<dbReference type="Pfam" id="PF10696">
    <property type="entry name" value="DUF2501"/>
    <property type="match status" value="1"/>
</dbReference>
<reference evidence="2 3" key="1">
    <citation type="submission" date="2018-09" db="EMBL/GenBank/DDBJ databases">
        <title>Zymobacter palmae IAM14233 (=T109) whole genome analysis.</title>
        <authorList>
            <person name="Yanase H."/>
        </authorList>
    </citation>
    <scope>NUCLEOTIDE SEQUENCE [LARGE SCALE GENOMIC DNA]</scope>
    <source>
        <strain evidence="2 3">IAM14233</strain>
    </source>
</reference>
<dbReference type="AlphaFoldDB" id="A0A348HCW5"/>
<dbReference type="Proteomes" id="UP000267342">
    <property type="component" value="Chromosome"/>
</dbReference>
<organism evidence="2 3">
    <name type="scientific">Zymobacter palmae</name>
    <dbReference type="NCBI Taxonomy" id="33074"/>
    <lineage>
        <taxon>Bacteria</taxon>
        <taxon>Pseudomonadati</taxon>
        <taxon>Pseudomonadota</taxon>
        <taxon>Gammaproteobacteria</taxon>
        <taxon>Oceanospirillales</taxon>
        <taxon>Halomonadaceae</taxon>
        <taxon>Zymobacter group</taxon>
        <taxon>Zymobacter</taxon>
    </lineage>
</organism>
<gene>
    <name evidence="2" type="ORF">ZBT109_0691</name>
</gene>